<gene>
    <name evidence="1" type="ORF">SPELUC_LOCUS5378</name>
</gene>
<keyword evidence="2" id="KW-1185">Reference proteome</keyword>
<reference evidence="1" key="1">
    <citation type="submission" date="2021-06" db="EMBL/GenBank/DDBJ databases">
        <authorList>
            <person name="Kallberg Y."/>
            <person name="Tangrot J."/>
            <person name="Rosling A."/>
        </authorList>
    </citation>
    <scope>NUCLEOTIDE SEQUENCE</scope>
    <source>
        <strain evidence="1">28 12/20/2015</strain>
    </source>
</reference>
<comment type="caution">
    <text evidence="1">The sequence shown here is derived from an EMBL/GenBank/DDBJ whole genome shotgun (WGS) entry which is preliminary data.</text>
</comment>
<evidence type="ECO:0000313" key="1">
    <source>
        <dbReference type="EMBL" id="CAG8555407.1"/>
    </source>
</evidence>
<name>A0ACA9LWL9_9GLOM</name>
<evidence type="ECO:0000313" key="2">
    <source>
        <dbReference type="Proteomes" id="UP000789366"/>
    </source>
</evidence>
<proteinExistence type="predicted"/>
<accession>A0ACA9LWL9</accession>
<protein>
    <submittedName>
        <fullName evidence="1">9913_t:CDS:1</fullName>
    </submittedName>
</protein>
<dbReference type="EMBL" id="CAJVPW010005480">
    <property type="protein sequence ID" value="CAG8555407.1"/>
    <property type="molecule type" value="Genomic_DNA"/>
</dbReference>
<organism evidence="1 2">
    <name type="scientific">Cetraspora pellucida</name>
    <dbReference type="NCBI Taxonomy" id="1433469"/>
    <lineage>
        <taxon>Eukaryota</taxon>
        <taxon>Fungi</taxon>
        <taxon>Fungi incertae sedis</taxon>
        <taxon>Mucoromycota</taxon>
        <taxon>Glomeromycotina</taxon>
        <taxon>Glomeromycetes</taxon>
        <taxon>Diversisporales</taxon>
        <taxon>Gigasporaceae</taxon>
        <taxon>Cetraspora</taxon>
    </lineage>
</organism>
<sequence>MLLAKASPFLSRTLGKTFIRFSHSTTRIKAYNQIKYCSPLSLPLFRSRMIYTECGSNPRPASPANDLIEPLLPYSVSNSSSTITLGTKKYSTNASTTTEELERWSWKWWKEWTIIFIVFGITGSTTVRIVRPVVTNVLGIEGTLFGRHAYFKKIVLRMYGRFIPSRLIKRIRGNRNDAIVMAQTTAPIIIVQAGATAFEAKPSRQY</sequence>
<dbReference type="Proteomes" id="UP000789366">
    <property type="component" value="Unassembled WGS sequence"/>
</dbReference>